<evidence type="ECO:0000313" key="1">
    <source>
        <dbReference type="EMBL" id="JAD80846.1"/>
    </source>
</evidence>
<protein>
    <submittedName>
        <fullName evidence="1">Uncharacterized protein</fullName>
    </submittedName>
</protein>
<sequence length="75" mass="8044">MQEKKSRCHQPLEKIMNRKLLAPNSSDNEVIDGKQSLQKLDVVGEPNGVVAVVANGVAPKDANMTTEGLAVPNGY</sequence>
<proteinExistence type="predicted"/>
<accession>A0A0A9CZ04</accession>
<name>A0A0A9CZ04_ARUDO</name>
<dbReference type="AlphaFoldDB" id="A0A0A9CZ04"/>
<reference evidence="1" key="1">
    <citation type="submission" date="2014-09" db="EMBL/GenBank/DDBJ databases">
        <authorList>
            <person name="Magalhaes I.L.F."/>
            <person name="Oliveira U."/>
            <person name="Santos F.R."/>
            <person name="Vidigal T.H.D.A."/>
            <person name="Brescovit A.D."/>
            <person name="Santos A.J."/>
        </authorList>
    </citation>
    <scope>NUCLEOTIDE SEQUENCE</scope>
    <source>
        <tissue evidence="1">Shoot tissue taken approximately 20 cm above the soil surface</tissue>
    </source>
</reference>
<organism evidence="1">
    <name type="scientific">Arundo donax</name>
    <name type="common">Giant reed</name>
    <name type="synonym">Donax arundinaceus</name>
    <dbReference type="NCBI Taxonomy" id="35708"/>
    <lineage>
        <taxon>Eukaryota</taxon>
        <taxon>Viridiplantae</taxon>
        <taxon>Streptophyta</taxon>
        <taxon>Embryophyta</taxon>
        <taxon>Tracheophyta</taxon>
        <taxon>Spermatophyta</taxon>
        <taxon>Magnoliopsida</taxon>
        <taxon>Liliopsida</taxon>
        <taxon>Poales</taxon>
        <taxon>Poaceae</taxon>
        <taxon>PACMAD clade</taxon>
        <taxon>Arundinoideae</taxon>
        <taxon>Arundineae</taxon>
        <taxon>Arundo</taxon>
    </lineage>
</organism>
<reference evidence="1" key="2">
    <citation type="journal article" date="2015" name="Data Brief">
        <title>Shoot transcriptome of the giant reed, Arundo donax.</title>
        <authorList>
            <person name="Barrero R.A."/>
            <person name="Guerrero F.D."/>
            <person name="Moolhuijzen P."/>
            <person name="Goolsby J.A."/>
            <person name="Tidwell J."/>
            <person name="Bellgard S.E."/>
            <person name="Bellgard M.I."/>
        </authorList>
    </citation>
    <scope>NUCLEOTIDE SEQUENCE</scope>
    <source>
        <tissue evidence="1">Shoot tissue taken approximately 20 cm above the soil surface</tissue>
    </source>
</reference>
<dbReference type="EMBL" id="GBRH01217049">
    <property type="protein sequence ID" value="JAD80846.1"/>
    <property type="molecule type" value="Transcribed_RNA"/>
</dbReference>